<name>A0A0D1Y0P4_9PEZI</name>
<dbReference type="VEuPathDB" id="FungiDB:PV09_00597"/>
<dbReference type="OrthoDB" id="3682664at2759"/>
<feature type="signal peptide" evidence="1">
    <location>
        <begin position="1"/>
        <end position="15"/>
    </location>
</feature>
<accession>A0A0D1Y0P4</accession>
<keyword evidence="3" id="KW-1185">Reference proteome</keyword>
<evidence type="ECO:0000313" key="3">
    <source>
        <dbReference type="Proteomes" id="UP000053259"/>
    </source>
</evidence>
<dbReference type="InterPro" id="IPR037176">
    <property type="entry name" value="Osmotin/thaumatin-like_sf"/>
</dbReference>
<evidence type="ECO:0008006" key="4">
    <source>
        <dbReference type="Google" id="ProtNLM"/>
    </source>
</evidence>
<keyword evidence="1" id="KW-0732">Signal</keyword>
<dbReference type="InParanoid" id="A0A0D1Y0P4"/>
<dbReference type="Pfam" id="PF04681">
    <property type="entry name" value="Bys1"/>
    <property type="match status" value="1"/>
</dbReference>
<dbReference type="EMBL" id="KN847530">
    <property type="protein sequence ID" value="KIW08641.1"/>
    <property type="molecule type" value="Genomic_DNA"/>
</dbReference>
<evidence type="ECO:0000256" key="1">
    <source>
        <dbReference type="SAM" id="SignalP"/>
    </source>
</evidence>
<feature type="chain" id="PRO_5012881497" description="Antigenic thaumatin-like protein" evidence="1">
    <location>
        <begin position="16"/>
        <end position="165"/>
    </location>
</feature>
<dbReference type="HOGENOM" id="CLU_1612089_0_0_1"/>
<protein>
    <recommendedName>
        <fullName evidence="4">Antigenic thaumatin-like protein</fullName>
    </recommendedName>
</protein>
<evidence type="ECO:0000313" key="2">
    <source>
        <dbReference type="EMBL" id="KIW08641.1"/>
    </source>
</evidence>
<dbReference type="Proteomes" id="UP000053259">
    <property type="component" value="Unassembled WGS sequence"/>
</dbReference>
<reference evidence="2 3" key="1">
    <citation type="submission" date="2015-01" db="EMBL/GenBank/DDBJ databases">
        <title>The Genome Sequence of Ochroconis gallopava CBS43764.</title>
        <authorList>
            <consortium name="The Broad Institute Genomics Platform"/>
            <person name="Cuomo C."/>
            <person name="de Hoog S."/>
            <person name="Gorbushina A."/>
            <person name="Stielow B."/>
            <person name="Teixiera M."/>
            <person name="Abouelleil A."/>
            <person name="Chapman S.B."/>
            <person name="Priest M."/>
            <person name="Young S.K."/>
            <person name="Wortman J."/>
            <person name="Nusbaum C."/>
            <person name="Birren B."/>
        </authorList>
    </citation>
    <scope>NUCLEOTIDE SEQUENCE [LARGE SCALE GENOMIC DNA]</scope>
    <source>
        <strain evidence="2 3">CBS 43764</strain>
    </source>
</reference>
<dbReference type="GeneID" id="27308570"/>
<proteinExistence type="predicted"/>
<gene>
    <name evidence="2" type="ORF">PV09_00597</name>
</gene>
<dbReference type="AlphaFoldDB" id="A0A0D1Y0P4"/>
<dbReference type="RefSeq" id="XP_016218510.1">
    <property type="nucleotide sequence ID" value="XM_016353357.1"/>
</dbReference>
<sequence length="165" mass="17404">MKAAILAALASVAAATGTITIKNNCQGAIGIQIDSQGTQGQSQVIQAGGNMETDLSGAPGQAVKFSTSGDFAHPISFDYTIDYQDGKVYYDVSDVAGHPLDVYVKPADDSCPEVSCPASWPTSVCNQPRTCYPSSNYVIELCESTHSTITKARMRRSVKMAAGML</sequence>
<dbReference type="InterPro" id="IPR006771">
    <property type="entry name" value="CetA-like"/>
</dbReference>
<organism evidence="2 3">
    <name type="scientific">Verruconis gallopava</name>
    <dbReference type="NCBI Taxonomy" id="253628"/>
    <lineage>
        <taxon>Eukaryota</taxon>
        <taxon>Fungi</taxon>
        <taxon>Dikarya</taxon>
        <taxon>Ascomycota</taxon>
        <taxon>Pezizomycotina</taxon>
        <taxon>Dothideomycetes</taxon>
        <taxon>Pleosporomycetidae</taxon>
        <taxon>Venturiales</taxon>
        <taxon>Sympoventuriaceae</taxon>
        <taxon>Verruconis</taxon>
    </lineage>
</organism>
<dbReference type="SUPFAM" id="SSF49870">
    <property type="entry name" value="Osmotin, thaumatin-like protein"/>
    <property type="match status" value="1"/>
</dbReference>